<comment type="caution">
    <text evidence="2">The sequence shown here is derived from an EMBL/GenBank/DDBJ whole genome shotgun (WGS) entry which is preliminary data.</text>
</comment>
<dbReference type="InterPro" id="IPR018720">
    <property type="entry name" value="DUF2249"/>
</dbReference>
<dbReference type="SUPFAM" id="SSF64307">
    <property type="entry name" value="SirA-like"/>
    <property type="match status" value="1"/>
</dbReference>
<dbReference type="Pfam" id="PF10006">
    <property type="entry name" value="DUF2249"/>
    <property type="match status" value="1"/>
</dbReference>
<name>A0ABS9WZ20_9GAMM</name>
<organism evidence="2 3">
    <name type="scientific">Colwellia maritima</name>
    <dbReference type="NCBI Taxonomy" id="2912588"/>
    <lineage>
        <taxon>Bacteria</taxon>
        <taxon>Pseudomonadati</taxon>
        <taxon>Pseudomonadota</taxon>
        <taxon>Gammaproteobacteria</taxon>
        <taxon>Alteromonadales</taxon>
        <taxon>Colwelliaceae</taxon>
        <taxon>Colwellia</taxon>
    </lineage>
</organism>
<keyword evidence="3" id="KW-1185">Reference proteome</keyword>
<dbReference type="RefSeq" id="WP_242284534.1">
    <property type="nucleotide sequence ID" value="NZ_JAKKSL010000001.1"/>
</dbReference>
<feature type="domain" description="DUF2249" evidence="1">
    <location>
        <begin position="6"/>
        <end position="69"/>
    </location>
</feature>
<protein>
    <submittedName>
        <fullName evidence="2">DUF2249 domain-containing protein</fullName>
    </submittedName>
</protein>
<dbReference type="Proteomes" id="UP001139646">
    <property type="component" value="Unassembled WGS sequence"/>
</dbReference>
<dbReference type="EMBL" id="JAKKSL010000001">
    <property type="protein sequence ID" value="MCI2283243.1"/>
    <property type="molecule type" value="Genomic_DNA"/>
</dbReference>
<proteinExistence type="predicted"/>
<evidence type="ECO:0000313" key="3">
    <source>
        <dbReference type="Proteomes" id="UP001139646"/>
    </source>
</evidence>
<accession>A0ABS9WZ20</accession>
<dbReference type="InterPro" id="IPR036868">
    <property type="entry name" value="TusA-like_sf"/>
</dbReference>
<gene>
    <name evidence="2" type="ORF">L3081_07330</name>
</gene>
<sequence>MQFVSVDVSDLAPPEPMKVIIEQLAKLTVHECLLVKHRRQPFPLYEKLQAAGFSYHTVVHAQDAIDLYIFHLSSQHVFNELLKNNALKKT</sequence>
<reference evidence="2" key="1">
    <citation type="submission" date="2022-01" db="EMBL/GenBank/DDBJ databases">
        <title>Colwellia maritima, isolated from seawater.</title>
        <authorList>
            <person name="Kristyanto S."/>
            <person name="Jung J."/>
            <person name="Jeon C.O."/>
        </authorList>
    </citation>
    <scope>NUCLEOTIDE SEQUENCE</scope>
    <source>
        <strain evidence="2">MSW7</strain>
    </source>
</reference>
<evidence type="ECO:0000313" key="2">
    <source>
        <dbReference type="EMBL" id="MCI2283243.1"/>
    </source>
</evidence>
<evidence type="ECO:0000259" key="1">
    <source>
        <dbReference type="Pfam" id="PF10006"/>
    </source>
</evidence>